<accession>A0A712CPY2</accession>
<reference evidence="1" key="2">
    <citation type="submission" date="2019-01" db="EMBL/GenBank/DDBJ databases">
        <authorList>
            <consortium name="NCBI Pathogen Detection Project"/>
        </authorList>
    </citation>
    <scope>NUCLEOTIDE SEQUENCE</scope>
    <source>
        <strain evidence="1">Salmonella enterica subsp. enterica</strain>
    </source>
</reference>
<proteinExistence type="predicted"/>
<dbReference type="AlphaFoldDB" id="A0A712CPY2"/>
<comment type="caution">
    <text evidence="1">The sequence shown here is derived from an EMBL/GenBank/DDBJ whole genome shotgun (WGS) entry which is preliminary data.</text>
</comment>
<sequence>MISYYFQGFALGAAMILPLGPQNA</sequence>
<dbReference type="EMBL" id="DAAOEO010000255">
    <property type="protein sequence ID" value="HAD2720874.1"/>
    <property type="molecule type" value="Genomic_DNA"/>
</dbReference>
<organism evidence="1">
    <name type="scientific">Salmonella enterica I</name>
    <dbReference type="NCBI Taxonomy" id="59201"/>
    <lineage>
        <taxon>Bacteria</taxon>
        <taxon>Pseudomonadati</taxon>
        <taxon>Pseudomonadota</taxon>
        <taxon>Gammaproteobacteria</taxon>
        <taxon>Enterobacterales</taxon>
        <taxon>Enterobacteriaceae</taxon>
        <taxon>Salmonella</taxon>
    </lineage>
</organism>
<gene>
    <name evidence="1" type="ORF">G1H61_23750</name>
</gene>
<name>A0A712CPY2_SALET</name>
<evidence type="ECO:0000313" key="1">
    <source>
        <dbReference type="EMBL" id="HAD2720874.1"/>
    </source>
</evidence>
<protein>
    <submittedName>
        <fullName evidence="1">Arginine transporter</fullName>
    </submittedName>
</protein>
<feature type="non-terminal residue" evidence="1">
    <location>
        <position position="24"/>
    </location>
</feature>
<reference evidence="1" key="1">
    <citation type="journal article" date="2018" name="Genome Biol.">
        <title>SKESA: strategic k-mer extension for scrupulous assemblies.</title>
        <authorList>
            <person name="Souvorov A."/>
            <person name="Agarwala R."/>
            <person name="Lipman D.J."/>
        </authorList>
    </citation>
    <scope>NUCLEOTIDE SEQUENCE</scope>
    <source>
        <strain evidence="1">Salmonella enterica subsp. enterica</strain>
    </source>
</reference>